<evidence type="ECO:0000313" key="7">
    <source>
        <dbReference type="EMBL" id="TDU89612.1"/>
    </source>
</evidence>
<dbReference type="InterPro" id="IPR016167">
    <property type="entry name" value="FAD-bd_PCMH_sub1"/>
</dbReference>
<evidence type="ECO:0000256" key="2">
    <source>
        <dbReference type="ARBA" id="ARBA00005466"/>
    </source>
</evidence>
<dbReference type="Gene3D" id="3.40.462.20">
    <property type="match status" value="1"/>
</dbReference>
<organism evidence="7 8">
    <name type="scientific">Kribbella voronezhensis</name>
    <dbReference type="NCBI Taxonomy" id="2512212"/>
    <lineage>
        <taxon>Bacteria</taxon>
        <taxon>Bacillati</taxon>
        <taxon>Actinomycetota</taxon>
        <taxon>Actinomycetes</taxon>
        <taxon>Propionibacteriales</taxon>
        <taxon>Kribbellaceae</taxon>
        <taxon>Kribbella</taxon>
    </lineage>
</organism>
<dbReference type="Proteomes" id="UP000295151">
    <property type="component" value="Unassembled WGS sequence"/>
</dbReference>
<dbReference type="Pfam" id="PF08031">
    <property type="entry name" value="BBE"/>
    <property type="match status" value="1"/>
</dbReference>
<dbReference type="Pfam" id="PF01565">
    <property type="entry name" value="FAD_binding_4"/>
    <property type="match status" value="1"/>
</dbReference>
<keyword evidence="5" id="KW-0560">Oxidoreductase</keyword>
<dbReference type="PANTHER" id="PTHR42973">
    <property type="entry name" value="BINDING OXIDOREDUCTASE, PUTATIVE (AFU_ORTHOLOGUE AFUA_1G17690)-RELATED"/>
    <property type="match status" value="1"/>
</dbReference>
<dbReference type="AlphaFoldDB" id="A0A4R7TBZ7"/>
<dbReference type="PROSITE" id="PS51387">
    <property type="entry name" value="FAD_PCMH"/>
    <property type="match status" value="1"/>
</dbReference>
<dbReference type="InterPro" id="IPR012951">
    <property type="entry name" value="BBE"/>
</dbReference>
<dbReference type="SUPFAM" id="SSF56176">
    <property type="entry name" value="FAD-binding/transporter-associated domain-like"/>
    <property type="match status" value="1"/>
</dbReference>
<comment type="caution">
    <text evidence="7">The sequence shown here is derived from an EMBL/GenBank/DDBJ whole genome shotgun (WGS) entry which is preliminary data.</text>
</comment>
<dbReference type="PROSITE" id="PS00862">
    <property type="entry name" value="OX2_COVAL_FAD"/>
    <property type="match status" value="1"/>
</dbReference>
<reference evidence="7 8" key="1">
    <citation type="submission" date="2019-03" db="EMBL/GenBank/DDBJ databases">
        <title>Genomic Encyclopedia of Type Strains, Phase III (KMG-III): the genomes of soil and plant-associated and newly described type strains.</title>
        <authorList>
            <person name="Whitman W."/>
        </authorList>
    </citation>
    <scope>NUCLEOTIDE SEQUENCE [LARGE SCALE GENOMIC DNA]</scope>
    <source>
        <strain evidence="7 8">VKM Ac-2575</strain>
    </source>
</reference>
<dbReference type="Gene3D" id="3.30.43.10">
    <property type="entry name" value="Uridine Diphospho-n-acetylenolpyruvylglucosamine Reductase, domain 2"/>
    <property type="match status" value="1"/>
</dbReference>
<evidence type="ECO:0000256" key="1">
    <source>
        <dbReference type="ARBA" id="ARBA00001974"/>
    </source>
</evidence>
<dbReference type="InterPro" id="IPR016169">
    <property type="entry name" value="FAD-bd_PCMH_sub2"/>
</dbReference>
<dbReference type="InterPro" id="IPR050416">
    <property type="entry name" value="FAD-linked_Oxidoreductase"/>
</dbReference>
<keyword evidence="4" id="KW-0274">FAD</keyword>
<sequence length="440" mass="46761">METAKGSGMSVQVAVERGVGGDEVVAGLLGSGFNGEVYRPGDAEYDVLRRSVVPGFESRPVVVAEAGGRTDVQAAVRTAKEFGLPLAVQATGHGTRVPADGGILLRTSAMTSLLIDSERMIAKVGPGTRWGAVIDAAGQFGLAPLAGSSRDVGVTGYTLGGGVGWLARKYGFAADSVVRAEVVTADGRVVTAGADEHPDLFWAIRGGSGNFGIVTSLEFRLYPVRQVHAGIVYFGFERAAEILKLYRDWTTTIPNELSTAVVLTRLPADGRRAIAIKALYAGEADLAEHILKPLFEVAGPRLAGELETMPFGQSAMGGTPARYLDLVDTLPDDLIDRLADLDGDDAPTVEIRHWGGAMAHPGPGAGPVGHRDATYSLIIDQEVPQLADVLRTTGRTFVNFLADPGRTATAYAEADYRRLRAVKRAYDPDNFFHLNHNIRP</sequence>
<evidence type="ECO:0000259" key="6">
    <source>
        <dbReference type="PROSITE" id="PS51387"/>
    </source>
</evidence>
<dbReference type="EMBL" id="SOCE01000001">
    <property type="protein sequence ID" value="TDU89612.1"/>
    <property type="molecule type" value="Genomic_DNA"/>
</dbReference>
<dbReference type="InterPro" id="IPR006094">
    <property type="entry name" value="Oxid_FAD_bind_N"/>
</dbReference>
<name>A0A4R7TBZ7_9ACTN</name>
<dbReference type="Gene3D" id="3.30.465.10">
    <property type="match status" value="1"/>
</dbReference>
<protein>
    <submittedName>
        <fullName evidence="7">FAD/FMN-containing dehydrogenase</fullName>
    </submittedName>
</protein>
<gene>
    <name evidence="7" type="ORF">EV138_3186</name>
</gene>
<evidence type="ECO:0000256" key="5">
    <source>
        <dbReference type="ARBA" id="ARBA00023002"/>
    </source>
</evidence>
<dbReference type="InterPro" id="IPR016166">
    <property type="entry name" value="FAD-bd_PCMH"/>
</dbReference>
<dbReference type="GO" id="GO:0016491">
    <property type="term" value="F:oxidoreductase activity"/>
    <property type="evidence" value="ECO:0007669"/>
    <property type="project" value="UniProtKB-KW"/>
</dbReference>
<evidence type="ECO:0000313" key="8">
    <source>
        <dbReference type="Proteomes" id="UP000295151"/>
    </source>
</evidence>
<accession>A0A4R7TBZ7</accession>
<dbReference type="PANTHER" id="PTHR42973:SF39">
    <property type="entry name" value="FAD-BINDING PCMH-TYPE DOMAIN-CONTAINING PROTEIN"/>
    <property type="match status" value="1"/>
</dbReference>
<keyword evidence="3" id="KW-0285">Flavoprotein</keyword>
<comment type="similarity">
    <text evidence="2">Belongs to the oxygen-dependent FAD-linked oxidoreductase family.</text>
</comment>
<dbReference type="InterPro" id="IPR036318">
    <property type="entry name" value="FAD-bd_PCMH-like_sf"/>
</dbReference>
<proteinExistence type="inferred from homology"/>
<evidence type="ECO:0000256" key="3">
    <source>
        <dbReference type="ARBA" id="ARBA00022630"/>
    </source>
</evidence>
<keyword evidence="8" id="KW-1185">Reference proteome</keyword>
<evidence type="ECO:0000256" key="4">
    <source>
        <dbReference type="ARBA" id="ARBA00022827"/>
    </source>
</evidence>
<dbReference type="GO" id="GO:0071949">
    <property type="term" value="F:FAD binding"/>
    <property type="evidence" value="ECO:0007669"/>
    <property type="project" value="InterPro"/>
</dbReference>
<comment type="cofactor">
    <cofactor evidence="1">
        <name>FAD</name>
        <dbReference type="ChEBI" id="CHEBI:57692"/>
    </cofactor>
</comment>
<feature type="domain" description="FAD-binding PCMH-type" evidence="6">
    <location>
        <begin position="56"/>
        <end position="224"/>
    </location>
</feature>
<dbReference type="InterPro" id="IPR006093">
    <property type="entry name" value="Oxy_OxRdtase_FAD_BS"/>
</dbReference>